<organism evidence="4 5">
    <name type="scientific">Asanoa ishikariensis</name>
    <dbReference type="NCBI Taxonomy" id="137265"/>
    <lineage>
        <taxon>Bacteria</taxon>
        <taxon>Bacillati</taxon>
        <taxon>Actinomycetota</taxon>
        <taxon>Actinomycetes</taxon>
        <taxon>Micromonosporales</taxon>
        <taxon>Micromonosporaceae</taxon>
        <taxon>Asanoa</taxon>
    </lineage>
</organism>
<dbReference type="RefSeq" id="WP_090800141.1">
    <property type="nucleotide sequence ID" value="NZ_BOND01000023.1"/>
</dbReference>
<accession>A0A1H3TSQ5</accession>
<feature type="transmembrane region" description="Helical" evidence="2">
    <location>
        <begin position="121"/>
        <end position="139"/>
    </location>
</feature>
<evidence type="ECO:0000313" key="4">
    <source>
        <dbReference type="EMBL" id="SDZ52745.1"/>
    </source>
</evidence>
<evidence type="ECO:0000313" key="5">
    <source>
        <dbReference type="Proteomes" id="UP000199632"/>
    </source>
</evidence>
<feature type="transmembrane region" description="Helical" evidence="2">
    <location>
        <begin position="280"/>
        <end position="301"/>
    </location>
</feature>
<name>A0A1H3TSQ5_9ACTN</name>
<feature type="transmembrane region" description="Helical" evidence="2">
    <location>
        <begin position="57"/>
        <end position="74"/>
    </location>
</feature>
<dbReference type="InterPro" id="IPR035965">
    <property type="entry name" value="PAS-like_dom_sf"/>
</dbReference>
<dbReference type="OrthoDB" id="3304401at2"/>
<keyword evidence="2" id="KW-0472">Membrane</keyword>
<dbReference type="STRING" id="137265.SAMN05421684_6249"/>
<keyword evidence="2" id="KW-0812">Transmembrane</keyword>
<dbReference type="GO" id="GO:0006355">
    <property type="term" value="P:regulation of DNA-templated transcription"/>
    <property type="evidence" value="ECO:0007669"/>
    <property type="project" value="InterPro"/>
</dbReference>
<feature type="region of interest" description="Disordered" evidence="1">
    <location>
        <begin position="366"/>
        <end position="397"/>
    </location>
</feature>
<protein>
    <submittedName>
        <fullName evidence="4">PAS domain S-box-containing protein</fullName>
    </submittedName>
</protein>
<dbReference type="InterPro" id="IPR013767">
    <property type="entry name" value="PAS_fold"/>
</dbReference>
<reference evidence="5" key="1">
    <citation type="submission" date="2016-10" db="EMBL/GenBank/DDBJ databases">
        <authorList>
            <person name="Varghese N."/>
            <person name="Submissions S."/>
        </authorList>
    </citation>
    <scope>NUCLEOTIDE SEQUENCE [LARGE SCALE GENOMIC DNA]</scope>
    <source>
        <strain evidence="5">DSM 44718</strain>
    </source>
</reference>
<evidence type="ECO:0000256" key="1">
    <source>
        <dbReference type="SAM" id="MobiDB-lite"/>
    </source>
</evidence>
<dbReference type="AlphaFoldDB" id="A0A1H3TSQ5"/>
<feature type="domain" description="PAS" evidence="3">
    <location>
        <begin position="551"/>
        <end position="615"/>
    </location>
</feature>
<dbReference type="Pfam" id="PF00989">
    <property type="entry name" value="PAS"/>
    <property type="match status" value="1"/>
</dbReference>
<dbReference type="NCBIfam" id="TIGR00229">
    <property type="entry name" value="sensory_box"/>
    <property type="match status" value="1"/>
</dbReference>
<evidence type="ECO:0000256" key="2">
    <source>
        <dbReference type="SAM" id="Phobius"/>
    </source>
</evidence>
<dbReference type="Gene3D" id="3.30.450.20">
    <property type="entry name" value="PAS domain"/>
    <property type="match status" value="1"/>
</dbReference>
<dbReference type="SUPFAM" id="SSF55785">
    <property type="entry name" value="PYP-like sensor domain (PAS domain)"/>
    <property type="match status" value="1"/>
</dbReference>
<feature type="transmembrane region" description="Helical" evidence="2">
    <location>
        <begin position="255"/>
        <end position="274"/>
    </location>
</feature>
<gene>
    <name evidence="4" type="ORF">SAMN05421684_6249</name>
</gene>
<proteinExistence type="predicted"/>
<dbReference type="SMART" id="SM00091">
    <property type="entry name" value="PAS"/>
    <property type="match status" value="1"/>
</dbReference>
<keyword evidence="5" id="KW-1185">Reference proteome</keyword>
<feature type="transmembrane region" description="Helical" evidence="2">
    <location>
        <begin position="217"/>
        <end position="234"/>
    </location>
</feature>
<dbReference type="EMBL" id="FNQB01000003">
    <property type="protein sequence ID" value="SDZ52745.1"/>
    <property type="molecule type" value="Genomic_DNA"/>
</dbReference>
<feature type="transmembrane region" description="Helical" evidence="2">
    <location>
        <begin position="27"/>
        <end position="45"/>
    </location>
</feature>
<feature type="transmembrane region" description="Helical" evidence="2">
    <location>
        <begin position="159"/>
        <end position="179"/>
    </location>
</feature>
<feature type="transmembrane region" description="Helical" evidence="2">
    <location>
        <begin position="86"/>
        <end position="109"/>
    </location>
</feature>
<sequence length="693" mass="72812">MARRALALAAAVTVVLGVGIIVFPGIAGVLWGTAGAIAAAGILFGIRAHQPARRTPWILLAAAVAALGAGDVAYDLSSHGSDQGGAWLVVAEICYLTLFPLLAYALLGLTRTSAALRDRSTMVDLLSLVVAAGLIGWTVTTSPFSGASTWPVYDRSLAAAHVLGSIVVLVVTAALVVATRARNVSAVLLATGAVGLLAADTLEAMAEVGAGVPGARYWELGYLVCYAAWGAAALPPSMARLTLPVEPRIDSGRGLGVLPVLLIALTGPGLLLVGDVRDDVGVVTVVAIGSALMTVLVATRLNDALTAQRRAVERERLLRHACGELVAASDAEAVAATLVAGIDRLLPRGHPHRVIFVSTVAPDDADDGETLPLSGVAAGPPRLPSSWPSVNGSDGRARRLKASEETADLRPAIDRRLAAGQARATGKAPVPAGPVFGRVEAADAMAWRPLVLLDHQPPATAGGRRSRLSATRLLHPDLRAPLAGLPATLVASLAAEQPGRHRSPISAVAIAGDHAVLAGLQDTLEVLASQAALALRRVGHTVETSRRERDAYLSAVSERTADVVILLDADEWIRYASPSMADMLKVSVPILSTWRDIVHRDDHGQVENTLDRARSALDGSGVNTEWTLRRSDGSWIQVEVNCRDLRNHPAVQGLVLTLHDVTPDRRVDLPSTLRRLDRSAPGRNRRSVWRRFG</sequence>
<keyword evidence="2" id="KW-1133">Transmembrane helix</keyword>
<dbReference type="Proteomes" id="UP000199632">
    <property type="component" value="Unassembled WGS sequence"/>
</dbReference>
<evidence type="ECO:0000259" key="3">
    <source>
        <dbReference type="SMART" id="SM00091"/>
    </source>
</evidence>
<dbReference type="CDD" id="cd00130">
    <property type="entry name" value="PAS"/>
    <property type="match status" value="1"/>
</dbReference>
<dbReference type="InterPro" id="IPR000014">
    <property type="entry name" value="PAS"/>
</dbReference>